<accession>A0ABN8L5G5</accession>
<sequence length="535" mass="62977">MFSVKLECKGVSICYGCLSTDRKIVLLSNNLDVFLNLLGVQQEFYTTQVLLCWECVAHLKNIRTFQNRIQHAQFILQQSLYDLEDLAGKSLSNLSTATKKFYDNSIVYEEPIVQEEKNAKQDIKTYIKQENTDSDDDSNQLVIDDSYSDNELLTIDFNKLKQLEIIEDNIKKEQEIKINETKYNIKINERNNKKNQSIKKYASKATVKTLDVNEDDLKKLFVKVILTEKEIDDILTRDKRRLGGTKLPHKCSVCKSSYKRGVDMRRHVTFNHTKPTFPTKCLQCKMTIRSWDSLHEHWKKHNGYYRCDRCEWVSHSLAAMTTHHHRVHTTVYCCNTCDVTSRTLKEFSEHYKQRHERIICDHCGKSFIKKRTLEVHIKRHHTPATCLECNKTYAHYHVLENHYRMYHPQKIRADNRTELAYCVECDKQFPSVYKYRRHLATAAKHTPPKPVRVPCPECDKVFARKIRMTNHYNSVHRNTTKHRCDICNKTFCSAFSARTHRQHVHEKIPMPKNKMCDICGRGFSVSMHIVKTHLK</sequence>
<dbReference type="Proteomes" id="UP001153292">
    <property type="component" value="Chromosome 27"/>
</dbReference>
<dbReference type="PROSITE" id="PS50157">
    <property type="entry name" value="ZINC_FINGER_C2H2_2"/>
    <property type="match status" value="5"/>
</dbReference>
<evidence type="ECO:0000259" key="6">
    <source>
        <dbReference type="PROSITE" id="PS50157"/>
    </source>
</evidence>
<reference evidence="7" key="1">
    <citation type="submission" date="2021-12" db="EMBL/GenBank/DDBJ databases">
        <authorList>
            <person name="King R."/>
        </authorList>
    </citation>
    <scope>NUCLEOTIDE SEQUENCE</scope>
</reference>
<dbReference type="Gene3D" id="3.30.160.60">
    <property type="entry name" value="Classic Zinc Finger"/>
    <property type="match status" value="4"/>
</dbReference>
<dbReference type="PANTHER" id="PTHR24379:SF127">
    <property type="entry name" value="BLOODY FINGERS-RELATED"/>
    <property type="match status" value="1"/>
</dbReference>
<keyword evidence="1" id="KW-0479">Metal-binding</keyword>
<evidence type="ECO:0000256" key="3">
    <source>
        <dbReference type="ARBA" id="ARBA00022771"/>
    </source>
</evidence>
<keyword evidence="3 5" id="KW-0863">Zinc-finger</keyword>
<dbReference type="SMART" id="SM00355">
    <property type="entry name" value="ZnF_C2H2"/>
    <property type="match status" value="9"/>
</dbReference>
<feature type="domain" description="C2H2-type" evidence="6">
    <location>
        <begin position="453"/>
        <end position="481"/>
    </location>
</feature>
<protein>
    <recommendedName>
        <fullName evidence="6">C2H2-type domain-containing protein</fullName>
    </recommendedName>
</protein>
<dbReference type="Pfam" id="PF00096">
    <property type="entry name" value="zf-C2H2"/>
    <property type="match status" value="2"/>
</dbReference>
<dbReference type="InterPro" id="IPR036236">
    <property type="entry name" value="Znf_C2H2_sf"/>
</dbReference>
<feature type="domain" description="C2H2-type" evidence="6">
    <location>
        <begin position="384"/>
        <end position="407"/>
    </location>
</feature>
<feature type="domain" description="C2H2-type" evidence="6">
    <location>
        <begin position="358"/>
        <end position="382"/>
    </location>
</feature>
<dbReference type="InterPro" id="IPR013087">
    <property type="entry name" value="Znf_C2H2_type"/>
</dbReference>
<evidence type="ECO:0000256" key="4">
    <source>
        <dbReference type="ARBA" id="ARBA00022833"/>
    </source>
</evidence>
<proteinExistence type="predicted"/>
<evidence type="ECO:0000256" key="1">
    <source>
        <dbReference type="ARBA" id="ARBA00022723"/>
    </source>
</evidence>
<evidence type="ECO:0000256" key="5">
    <source>
        <dbReference type="PROSITE-ProRule" id="PRU00042"/>
    </source>
</evidence>
<feature type="domain" description="C2H2-type" evidence="6">
    <location>
        <begin position="420"/>
        <end position="450"/>
    </location>
</feature>
<keyword evidence="4" id="KW-0862">Zinc</keyword>
<name>A0ABN8L5G5_CHISP</name>
<keyword evidence="8" id="KW-1185">Reference proteome</keyword>
<dbReference type="SUPFAM" id="SSF57667">
    <property type="entry name" value="beta-beta-alpha zinc fingers"/>
    <property type="match status" value="3"/>
</dbReference>
<evidence type="ECO:0000313" key="7">
    <source>
        <dbReference type="EMBL" id="CAH2987780.1"/>
    </source>
</evidence>
<dbReference type="PANTHER" id="PTHR24379">
    <property type="entry name" value="KRAB AND ZINC FINGER DOMAIN-CONTAINING"/>
    <property type="match status" value="1"/>
</dbReference>
<evidence type="ECO:0000313" key="8">
    <source>
        <dbReference type="Proteomes" id="UP001153292"/>
    </source>
</evidence>
<evidence type="ECO:0000256" key="2">
    <source>
        <dbReference type="ARBA" id="ARBA00022737"/>
    </source>
</evidence>
<dbReference type="EMBL" id="OU963920">
    <property type="protein sequence ID" value="CAH2987780.1"/>
    <property type="molecule type" value="Genomic_DNA"/>
</dbReference>
<feature type="domain" description="C2H2-type" evidence="6">
    <location>
        <begin position="482"/>
        <end position="505"/>
    </location>
</feature>
<gene>
    <name evidence="7" type="ORF">CHILSU_LOCUS7339</name>
</gene>
<organism evidence="7 8">
    <name type="scientific">Chilo suppressalis</name>
    <name type="common">Asiatic rice borer moth</name>
    <dbReference type="NCBI Taxonomy" id="168631"/>
    <lineage>
        <taxon>Eukaryota</taxon>
        <taxon>Metazoa</taxon>
        <taxon>Ecdysozoa</taxon>
        <taxon>Arthropoda</taxon>
        <taxon>Hexapoda</taxon>
        <taxon>Insecta</taxon>
        <taxon>Pterygota</taxon>
        <taxon>Neoptera</taxon>
        <taxon>Endopterygota</taxon>
        <taxon>Lepidoptera</taxon>
        <taxon>Glossata</taxon>
        <taxon>Ditrysia</taxon>
        <taxon>Pyraloidea</taxon>
        <taxon>Crambidae</taxon>
        <taxon>Crambinae</taxon>
        <taxon>Chilo</taxon>
    </lineage>
</organism>
<dbReference type="PROSITE" id="PS00028">
    <property type="entry name" value="ZINC_FINGER_C2H2_1"/>
    <property type="match status" value="6"/>
</dbReference>
<keyword evidence="2" id="KW-0677">Repeat</keyword>